<sequence length="630" mass="68503">MDLFGRPTYGASVSPDGSAFAHIIVVDGYPRAVQRYLTGTRVSASRFVNLPVIGPVTKVAYSPDSRWLACQVRPEGGERSQVWLVTNDPADSRAWRVGTDDDTKDELVGWDGLRIAVNVEHDDCTAESRLIDPVTHEVEIVDRRFGGRFIDSWAGSHLVRQGPRCDRFLSLLRNGREVVLLPHDPGSTTDPGVILDDKKPLRLHYTDSYADLYPPAADVPSWDPRGGYVRVVARSDHDADFFRLIMMTATRGGVSRRVLAERDGADLDAFEVSEDNSTVALLWNVDGGRSELQLMSLVDGTLFDPIPLDGQVASEPSLSADGRLLALTPEGPGRPRSVELCDTRTGEWVRITRPPRVPRSAEPEFRRIRARDGLELNGWLYRASEADGPGPVAVWFHGGPEGQARPEYSYVFPTLLAAGITVFAANVRGSSGFGRAYVHADDRHRRWAGITDGVDIAEALIAAGIADPRRIAATGRSYGGYLTNALIAFHPEVFTAAVAVCGMSDLQTFYANTEPWIGAAAVSKYGDPVADAELLAALSPLRKVDDIVAPLRTIHGGNDTNVPVTESRQIVEALQRRGRRADCVVVEGEGHDFTRPANRQYLADLVRDWLLESWGAGVPVGAVGVGSSAG</sequence>
<evidence type="ECO:0000313" key="3">
    <source>
        <dbReference type="EMBL" id="XAN06308.1"/>
    </source>
</evidence>
<keyword evidence="4" id="KW-1185">Reference proteome</keyword>
<keyword evidence="1" id="KW-0378">Hydrolase</keyword>
<name>A0ABZ3FJV9_9ACTN</name>
<dbReference type="InterPro" id="IPR011042">
    <property type="entry name" value="6-blade_b-propeller_TolB-like"/>
</dbReference>
<accession>A0ABZ3FJV9</accession>
<proteinExistence type="predicted"/>
<dbReference type="EMBL" id="CP154795">
    <property type="protein sequence ID" value="XAN06308.1"/>
    <property type="molecule type" value="Genomic_DNA"/>
</dbReference>
<dbReference type="InterPro" id="IPR002470">
    <property type="entry name" value="Peptidase_S9A"/>
</dbReference>
<dbReference type="SUPFAM" id="SSF53474">
    <property type="entry name" value="alpha/beta-Hydrolases"/>
    <property type="match status" value="1"/>
</dbReference>
<dbReference type="PANTHER" id="PTHR42776:SF27">
    <property type="entry name" value="DIPEPTIDYL PEPTIDASE FAMILY MEMBER 6"/>
    <property type="match status" value="1"/>
</dbReference>
<dbReference type="PANTHER" id="PTHR42776">
    <property type="entry name" value="SERINE PEPTIDASE S9 FAMILY MEMBER"/>
    <property type="match status" value="1"/>
</dbReference>
<dbReference type="Pfam" id="PF00326">
    <property type="entry name" value="Peptidase_S9"/>
    <property type="match status" value="1"/>
</dbReference>
<dbReference type="InterPro" id="IPR029058">
    <property type="entry name" value="AB_hydrolase_fold"/>
</dbReference>
<evidence type="ECO:0000259" key="2">
    <source>
        <dbReference type="Pfam" id="PF00326"/>
    </source>
</evidence>
<dbReference type="RefSeq" id="WP_425307742.1">
    <property type="nucleotide sequence ID" value="NZ_CP154795.1"/>
</dbReference>
<organism evidence="3 4">
    <name type="scientific">Ammonicoccus fulvus</name>
    <dbReference type="NCBI Taxonomy" id="3138240"/>
    <lineage>
        <taxon>Bacteria</taxon>
        <taxon>Bacillati</taxon>
        <taxon>Actinomycetota</taxon>
        <taxon>Actinomycetes</taxon>
        <taxon>Propionibacteriales</taxon>
        <taxon>Propionibacteriaceae</taxon>
        <taxon>Ammonicoccus</taxon>
    </lineage>
</organism>
<dbReference type="SUPFAM" id="SSF82171">
    <property type="entry name" value="DPP6 N-terminal domain-like"/>
    <property type="match status" value="1"/>
</dbReference>
<dbReference type="InterPro" id="IPR001375">
    <property type="entry name" value="Peptidase_S9_cat"/>
</dbReference>
<gene>
    <name evidence="3" type="ORF">AADG42_02975</name>
</gene>
<dbReference type="Gene3D" id="2.120.10.30">
    <property type="entry name" value="TolB, C-terminal domain"/>
    <property type="match status" value="1"/>
</dbReference>
<reference evidence="3 4" key="1">
    <citation type="submission" date="2024-04" db="EMBL/GenBank/DDBJ databases">
        <title>Isolation of an actinomycete strain from pig manure.</title>
        <authorList>
            <person name="Gong T."/>
            <person name="Yu Z."/>
            <person name="An M."/>
            <person name="Wei C."/>
            <person name="Yang W."/>
            <person name="Liu L."/>
        </authorList>
    </citation>
    <scope>NUCLEOTIDE SEQUENCE [LARGE SCALE GENOMIC DNA]</scope>
    <source>
        <strain evidence="3 4">ZF39</strain>
    </source>
</reference>
<dbReference type="Gene3D" id="3.40.50.1820">
    <property type="entry name" value="alpha/beta hydrolase"/>
    <property type="match status" value="1"/>
</dbReference>
<dbReference type="Proteomes" id="UP001442841">
    <property type="component" value="Chromosome"/>
</dbReference>
<evidence type="ECO:0000256" key="1">
    <source>
        <dbReference type="ARBA" id="ARBA00022801"/>
    </source>
</evidence>
<dbReference type="PRINTS" id="PR00862">
    <property type="entry name" value="PROLIGOPTASE"/>
</dbReference>
<feature type="domain" description="Peptidase S9 prolyl oligopeptidase catalytic" evidence="2">
    <location>
        <begin position="408"/>
        <end position="613"/>
    </location>
</feature>
<evidence type="ECO:0000313" key="4">
    <source>
        <dbReference type="Proteomes" id="UP001442841"/>
    </source>
</evidence>
<protein>
    <submittedName>
        <fullName evidence="3">Prolyl oligopeptidase family serine peptidase</fullName>
    </submittedName>
</protein>